<feature type="compositionally biased region" description="Basic and acidic residues" evidence="1">
    <location>
        <begin position="714"/>
        <end position="726"/>
    </location>
</feature>
<comment type="caution">
    <text evidence="2">The sequence shown here is derived from an EMBL/GenBank/DDBJ whole genome shotgun (WGS) entry which is preliminary data.</text>
</comment>
<feature type="compositionally biased region" description="Basic and acidic residues" evidence="1">
    <location>
        <begin position="197"/>
        <end position="214"/>
    </location>
</feature>
<feature type="compositionally biased region" description="Acidic residues" evidence="1">
    <location>
        <begin position="179"/>
        <end position="193"/>
    </location>
</feature>
<feature type="region of interest" description="Disordered" evidence="1">
    <location>
        <begin position="171"/>
        <end position="314"/>
    </location>
</feature>
<dbReference type="GO" id="GO:0032053">
    <property type="term" value="P:ciliary basal body organization"/>
    <property type="evidence" value="ECO:0007669"/>
    <property type="project" value="TreeGrafter"/>
</dbReference>
<feature type="compositionally biased region" description="Basic and acidic residues" evidence="1">
    <location>
        <begin position="229"/>
        <end position="244"/>
    </location>
</feature>
<reference evidence="2" key="1">
    <citation type="journal article" date="2023" name="Front. Mar. Sci.">
        <title>A new Merluccius polli reference genome to investigate the effects of global change in West African waters.</title>
        <authorList>
            <person name="Mateo J.L."/>
            <person name="Blanco-Fernandez C."/>
            <person name="Garcia-Vazquez E."/>
            <person name="Machado-Schiaffino G."/>
        </authorList>
    </citation>
    <scope>NUCLEOTIDE SEQUENCE</scope>
    <source>
        <strain evidence="2">C29</strain>
        <tissue evidence="2">Fin</tissue>
    </source>
</reference>
<feature type="region of interest" description="Disordered" evidence="1">
    <location>
        <begin position="714"/>
        <end position="763"/>
    </location>
</feature>
<dbReference type="AlphaFoldDB" id="A0AA47MJJ0"/>
<gene>
    <name evidence="2" type="primary">Ccp110</name>
    <name evidence="2" type="ORF">N1851_021397</name>
</gene>
<dbReference type="PANTHER" id="PTHR13594">
    <property type="entry name" value="CENTRIOLAR COILED-COIL PROTEIN OF 110 KDA"/>
    <property type="match status" value="1"/>
</dbReference>
<dbReference type="GO" id="GO:0005814">
    <property type="term" value="C:centriole"/>
    <property type="evidence" value="ECO:0007669"/>
    <property type="project" value="InterPro"/>
</dbReference>
<dbReference type="PANTHER" id="PTHR13594:SF3">
    <property type="entry name" value="CENTRIOLAR COILED-COIL PROTEIN OF 110 KDA-LIKE ISOFORM X3"/>
    <property type="match status" value="1"/>
</dbReference>
<dbReference type="Proteomes" id="UP001174136">
    <property type="component" value="Unassembled WGS sequence"/>
</dbReference>
<dbReference type="GO" id="GO:0007099">
    <property type="term" value="P:centriole replication"/>
    <property type="evidence" value="ECO:0007669"/>
    <property type="project" value="InterPro"/>
</dbReference>
<dbReference type="EMBL" id="JAOPHQ010003816">
    <property type="protein sequence ID" value="KAK0141503.1"/>
    <property type="molecule type" value="Genomic_DNA"/>
</dbReference>
<sequence length="763" mass="84884">MESYEEFALRNLALLREEGRTEGMEGETQCSLKDLSAILFYGRAVLPPLLTVEQRRDMRDYRQRAVQAHADRQNQRKNSVLVRVQNILDLGVRQIHNNKEPSVKQEERFPPHPKCPSPKQETVNGYTLVTDSPGLLRDSGCAHEESVLPAAPCAEPRPCVPKIDWVQAELEHQEKSEDDKEEEEEEEEEEDISLDSLLKRSREYVEKEQGRRESAVVARTPPPPPESLSNDKENDARLPARDSGVEFGFSLRHSPVGAPCGPVGPQGAAGLDPRRSGCLSPSLPDPHASQRLAGPESILVHPTHRRKPRPVSAGNLHISFPMGQADLIPRSPGGLAEARGAAAWGEAPSAGTRSADHWGLAGVCGGGGRRSSRCDDSPVREMCSPGRSAALSPLGHREHPASGFRRRCHTLDSQLYPEPGVDRSQERLPRFMAGVTRLPLGRRTPAATPLNQSYDVENPSPGPLRPHVSPDGCTQGQVRSLESGGPQGPEARTNKTVLRNAPESRECNTEETQWRMQALEDMQKRLEEEHVLQMSLLLAEQEKEQEHLQQELEEKERRLMGQGCDRPLSGNGLPSPSPSNLSSPSIHSPVYLWGPTWGASKPRARLSQVLTAEQQESLCRLSAVARGFLTRRLLDTEKVKHLRQTVGDTHEFIRSFQSEGAPKRGSVSPQDISLQDRLRAALYDIHDIFFEMPLEDRLALLQQDRQLRAERKLREMEKAKSPKDRVALSAATQRSMDRKKRVVESPAQARKTSQKAKCSSTNR</sequence>
<feature type="region of interest" description="Disordered" evidence="1">
    <location>
        <begin position="99"/>
        <end position="124"/>
    </location>
</feature>
<feature type="compositionally biased region" description="Low complexity" evidence="1">
    <location>
        <begin position="567"/>
        <end position="584"/>
    </location>
</feature>
<feature type="region of interest" description="Disordered" evidence="1">
    <location>
        <begin position="442"/>
        <end position="511"/>
    </location>
</feature>
<feature type="compositionally biased region" description="Basic and acidic residues" evidence="1">
    <location>
        <begin position="99"/>
        <end position="110"/>
    </location>
</feature>
<keyword evidence="3" id="KW-1185">Reference proteome</keyword>
<dbReference type="GO" id="GO:1903723">
    <property type="term" value="P:negative regulation of centriole elongation"/>
    <property type="evidence" value="ECO:0007669"/>
    <property type="project" value="TreeGrafter"/>
</dbReference>
<protein>
    <submittedName>
        <fullName evidence="2">Centriolar coiled-coil protein</fullName>
    </submittedName>
</protein>
<accession>A0AA47MJJ0</accession>
<evidence type="ECO:0000256" key="1">
    <source>
        <dbReference type="SAM" id="MobiDB-lite"/>
    </source>
</evidence>
<dbReference type="Pfam" id="PF16025">
    <property type="entry name" value="CaM_bind"/>
    <property type="match status" value="1"/>
</dbReference>
<dbReference type="GO" id="GO:0032465">
    <property type="term" value="P:regulation of cytokinesis"/>
    <property type="evidence" value="ECO:0007669"/>
    <property type="project" value="InterPro"/>
</dbReference>
<evidence type="ECO:0000313" key="2">
    <source>
        <dbReference type="EMBL" id="KAK0141503.1"/>
    </source>
</evidence>
<evidence type="ECO:0000313" key="3">
    <source>
        <dbReference type="Proteomes" id="UP001174136"/>
    </source>
</evidence>
<proteinExistence type="predicted"/>
<feature type="region of interest" description="Disordered" evidence="1">
    <location>
        <begin position="562"/>
        <end position="584"/>
    </location>
</feature>
<organism evidence="2 3">
    <name type="scientific">Merluccius polli</name>
    <name type="common">Benguela hake</name>
    <name type="synonym">Merluccius cadenati</name>
    <dbReference type="NCBI Taxonomy" id="89951"/>
    <lineage>
        <taxon>Eukaryota</taxon>
        <taxon>Metazoa</taxon>
        <taxon>Chordata</taxon>
        <taxon>Craniata</taxon>
        <taxon>Vertebrata</taxon>
        <taxon>Euteleostomi</taxon>
        <taxon>Actinopterygii</taxon>
        <taxon>Neopterygii</taxon>
        <taxon>Teleostei</taxon>
        <taxon>Neoteleostei</taxon>
        <taxon>Acanthomorphata</taxon>
        <taxon>Zeiogadaria</taxon>
        <taxon>Gadariae</taxon>
        <taxon>Gadiformes</taxon>
        <taxon>Gadoidei</taxon>
        <taxon>Merlucciidae</taxon>
        <taxon>Merluccius</taxon>
    </lineage>
</organism>
<name>A0AA47MJJ0_MERPO</name>
<dbReference type="InterPro" id="IPR033207">
    <property type="entry name" value="CCP110"/>
</dbReference>